<name>A0A2W4VHZ5_9CYAN</name>
<feature type="domain" description="SLH" evidence="1">
    <location>
        <begin position="1"/>
        <end position="52"/>
    </location>
</feature>
<dbReference type="PROSITE" id="PS51272">
    <property type="entry name" value="SLH"/>
    <property type="match status" value="2"/>
</dbReference>
<reference evidence="2 3" key="2">
    <citation type="submission" date="2018-06" db="EMBL/GenBank/DDBJ databases">
        <title>Metagenomic assembly of (sub)arctic Cyanobacteria and their associated microbiome from non-axenic cultures.</title>
        <authorList>
            <person name="Baurain D."/>
        </authorList>
    </citation>
    <scope>NUCLEOTIDE SEQUENCE [LARGE SCALE GENOMIC DNA]</scope>
    <source>
        <strain evidence="2">ULC129bin1</strain>
    </source>
</reference>
<dbReference type="AlphaFoldDB" id="A0A2W4VHZ5"/>
<dbReference type="Proteomes" id="UP000249354">
    <property type="component" value="Unassembled WGS sequence"/>
</dbReference>
<organism evidence="2 3">
    <name type="scientific">Leptolyngbya foveolarum</name>
    <dbReference type="NCBI Taxonomy" id="47253"/>
    <lineage>
        <taxon>Bacteria</taxon>
        <taxon>Bacillati</taxon>
        <taxon>Cyanobacteriota</taxon>
        <taxon>Cyanophyceae</taxon>
        <taxon>Leptolyngbyales</taxon>
        <taxon>Leptolyngbyaceae</taxon>
        <taxon>Leptolyngbya group</taxon>
        <taxon>Leptolyngbya</taxon>
    </lineage>
</organism>
<reference evidence="3" key="1">
    <citation type="submission" date="2018-04" db="EMBL/GenBank/DDBJ databases">
        <authorList>
            <person name="Cornet L."/>
        </authorList>
    </citation>
    <scope>NUCLEOTIDE SEQUENCE [LARGE SCALE GENOMIC DNA]</scope>
</reference>
<evidence type="ECO:0000259" key="1">
    <source>
        <dbReference type="PROSITE" id="PS51272"/>
    </source>
</evidence>
<evidence type="ECO:0000313" key="2">
    <source>
        <dbReference type="EMBL" id="PZO11771.1"/>
    </source>
</evidence>
<dbReference type="EMBL" id="QBMC01000170">
    <property type="protein sequence ID" value="PZO11771.1"/>
    <property type="molecule type" value="Genomic_DNA"/>
</dbReference>
<comment type="caution">
    <text evidence="2">The sequence shown here is derived from an EMBL/GenBank/DDBJ whole genome shotgun (WGS) entry which is preliminary data.</text>
</comment>
<dbReference type="InterPro" id="IPR001119">
    <property type="entry name" value="SLH_dom"/>
</dbReference>
<feature type="domain" description="SLH" evidence="1">
    <location>
        <begin position="53"/>
        <end position="116"/>
    </location>
</feature>
<protein>
    <recommendedName>
        <fullName evidence="1">SLH domain-containing protein</fullName>
    </recommendedName>
</protein>
<sequence length="467" mass="50315">WATGAIASARSAGFLSGYPDNTFKPNDRILRVQALVSLANGLKYPAGNPQSLSNYKDADTVPAYARPSAAAAAQANLVVSYPALDQISPNRAASRAEVAAFVYQALVKAGRVNPIAVKPERRWQITPTMTFAVQPYQVSLSENGQRLAAITGQSIGAPGPDIQVWNAQTGSLLKTVTTEAPDSVFSAIAISQDGTKIAFIKTTPSTGAIQLTVQTIEDGRVLLTKSLNPPKDQILKTNYPITPDVLYVVFSPDGKQVITQVSLNSLNSQTYEYDPLYNRFDFQDIATGKVTQSIDMPFLNGLGIKPILSPDGNLLATPSVLPRRATSSSSVVIWRRNNSRFEPLTTLPGGFFGNRMAFTKSNLLTTTTSGSYDTWNPQTGERVQSNGLPRKECIQEGDVLPSPDGTSYFVGTYPNFGDCFGNIQTGEFQRNLDGWAQTLKTGVFSGDGDTIAVVGDRQIRIFTKAAP</sequence>
<dbReference type="InterPro" id="IPR015943">
    <property type="entry name" value="WD40/YVTN_repeat-like_dom_sf"/>
</dbReference>
<dbReference type="Pfam" id="PF00395">
    <property type="entry name" value="SLH"/>
    <property type="match status" value="2"/>
</dbReference>
<dbReference type="SUPFAM" id="SSF50969">
    <property type="entry name" value="YVTN repeat-like/Quinoprotein amine dehydrogenase"/>
    <property type="match status" value="1"/>
</dbReference>
<gene>
    <name evidence="2" type="ORF">DCF25_18790</name>
</gene>
<evidence type="ECO:0000313" key="3">
    <source>
        <dbReference type="Proteomes" id="UP000249354"/>
    </source>
</evidence>
<dbReference type="InterPro" id="IPR011044">
    <property type="entry name" value="Quino_amine_DH_bsu"/>
</dbReference>
<dbReference type="Gene3D" id="2.130.10.10">
    <property type="entry name" value="YVTN repeat-like/Quinoprotein amine dehydrogenase"/>
    <property type="match status" value="2"/>
</dbReference>
<accession>A0A2W4VHZ5</accession>
<proteinExistence type="predicted"/>
<feature type="non-terminal residue" evidence="2">
    <location>
        <position position="1"/>
    </location>
</feature>